<keyword evidence="10" id="KW-1185">Reference proteome</keyword>
<dbReference type="GO" id="GO:0005886">
    <property type="term" value="C:plasma membrane"/>
    <property type="evidence" value="ECO:0007669"/>
    <property type="project" value="UniProtKB-SubCell"/>
</dbReference>
<proteinExistence type="predicted"/>
<evidence type="ECO:0000256" key="5">
    <source>
        <dbReference type="ARBA" id="ARBA00022989"/>
    </source>
</evidence>
<dbReference type="PANTHER" id="PTHR33281">
    <property type="entry name" value="UPF0187 PROTEIN YNEE"/>
    <property type="match status" value="1"/>
</dbReference>
<protein>
    <submittedName>
        <fullName evidence="9">Bestrophin, RFP-TM, chloride channel</fullName>
    </submittedName>
</protein>
<feature type="transmembrane region" description="Helical" evidence="8">
    <location>
        <begin position="102"/>
        <end position="119"/>
    </location>
</feature>
<dbReference type="PANTHER" id="PTHR33281:SF19">
    <property type="entry name" value="VOLTAGE-DEPENDENT ANION CHANNEL-FORMING PROTEIN YNEE"/>
    <property type="match status" value="1"/>
</dbReference>
<keyword evidence="4 8" id="KW-0812">Transmembrane</keyword>
<dbReference type="OrthoDB" id="1368at2759"/>
<keyword evidence="3" id="KW-1003">Cell membrane</keyword>
<dbReference type="InterPro" id="IPR044669">
    <property type="entry name" value="YneE/VCCN1/2-like"/>
</dbReference>
<evidence type="ECO:0000256" key="4">
    <source>
        <dbReference type="ARBA" id="ARBA00022692"/>
    </source>
</evidence>
<reference evidence="9" key="2">
    <citation type="submission" date="2021-04" db="EMBL/GenBank/DDBJ databases">
        <authorList>
            <person name="Podell S."/>
        </authorList>
    </citation>
    <scope>NUCLEOTIDE SEQUENCE</scope>
    <source>
        <strain evidence="9">Hildebrandi</strain>
    </source>
</reference>
<gene>
    <name evidence="9" type="ORF">IV203_021096</name>
</gene>
<dbReference type="GO" id="GO:0005254">
    <property type="term" value="F:chloride channel activity"/>
    <property type="evidence" value="ECO:0007669"/>
    <property type="project" value="InterPro"/>
</dbReference>
<evidence type="ECO:0000256" key="2">
    <source>
        <dbReference type="ARBA" id="ARBA00022448"/>
    </source>
</evidence>
<dbReference type="EMBL" id="JAGRRH010000024">
    <property type="protein sequence ID" value="KAG7343151.1"/>
    <property type="molecule type" value="Genomic_DNA"/>
</dbReference>
<evidence type="ECO:0000256" key="6">
    <source>
        <dbReference type="ARBA" id="ARBA00023065"/>
    </source>
</evidence>
<keyword evidence="2" id="KW-0813">Transport</keyword>
<sequence length="378" mass="42510">MTSATSGSQSLTMEAPTCKRRPLCEDLLDPDRIAALQECDQQLLSYDSKSFWLIFRLRGRNFGMITLPLTTLLLWDMFWGLLLLTAKDPWGVTPYIQSMENLITPVLMPVSFLMVFRLGRAAVRYWDARSAVGKMVEICRTTASSALIGCRRPTNHESGTPVEVEASKSKKRQQELAEDIIRWIAVFPLAVKNFLRPWEHACNRSREVGEVLSLEDRDAFLNAKGDALFAPILVLNQIRQLSYQMVYFNMDKSSPSNSITEAVIAGTLFRQLNEEIDILTGAWGAMERINATPLPFVYVVHLRTFLLLYLLLWHVEAIASSGWIAILPLQLASWGLLGIEAAAVECERPFQRNSNHLALGKAGIVVARNLAQTWQNLG</sequence>
<evidence type="ECO:0000256" key="1">
    <source>
        <dbReference type="ARBA" id="ARBA00004651"/>
    </source>
</evidence>
<evidence type="ECO:0000256" key="8">
    <source>
        <dbReference type="SAM" id="Phobius"/>
    </source>
</evidence>
<accession>A0A9K3PDW7</accession>
<keyword evidence="6" id="KW-0406">Ion transport</keyword>
<comment type="caution">
    <text evidence="9">The sequence shown here is derived from an EMBL/GenBank/DDBJ whole genome shotgun (WGS) entry which is preliminary data.</text>
</comment>
<dbReference type="Proteomes" id="UP000693970">
    <property type="component" value="Unassembled WGS sequence"/>
</dbReference>
<feature type="transmembrane region" description="Helical" evidence="8">
    <location>
        <begin position="62"/>
        <end position="82"/>
    </location>
</feature>
<keyword evidence="7 8" id="KW-0472">Membrane</keyword>
<dbReference type="Pfam" id="PF25539">
    <property type="entry name" value="Bestrophin_2"/>
    <property type="match status" value="1"/>
</dbReference>
<dbReference type="AlphaFoldDB" id="A0A9K3PDW7"/>
<evidence type="ECO:0000256" key="7">
    <source>
        <dbReference type="ARBA" id="ARBA00023136"/>
    </source>
</evidence>
<comment type="subcellular location">
    <subcellularLocation>
        <location evidence="1">Cell membrane</location>
        <topology evidence="1">Multi-pass membrane protein</topology>
    </subcellularLocation>
</comment>
<evidence type="ECO:0000313" key="9">
    <source>
        <dbReference type="EMBL" id="KAG7343151.1"/>
    </source>
</evidence>
<keyword evidence="5 8" id="KW-1133">Transmembrane helix</keyword>
<evidence type="ECO:0000256" key="3">
    <source>
        <dbReference type="ARBA" id="ARBA00022475"/>
    </source>
</evidence>
<reference evidence="9" key="1">
    <citation type="journal article" date="2021" name="Sci. Rep.">
        <title>Diploid genomic architecture of Nitzschia inconspicua, an elite biomass production diatom.</title>
        <authorList>
            <person name="Oliver A."/>
            <person name="Podell S."/>
            <person name="Pinowska A."/>
            <person name="Traller J.C."/>
            <person name="Smith S.R."/>
            <person name="McClure R."/>
            <person name="Beliaev A."/>
            <person name="Bohutskyi P."/>
            <person name="Hill E.A."/>
            <person name="Rabines A."/>
            <person name="Zheng H."/>
            <person name="Allen L.Z."/>
            <person name="Kuo A."/>
            <person name="Grigoriev I.V."/>
            <person name="Allen A.E."/>
            <person name="Hazlebeck D."/>
            <person name="Allen E.E."/>
        </authorList>
    </citation>
    <scope>NUCLEOTIDE SEQUENCE</scope>
    <source>
        <strain evidence="9">Hildebrandi</strain>
    </source>
</reference>
<name>A0A9K3PDW7_9STRA</name>
<organism evidence="9 10">
    <name type="scientific">Nitzschia inconspicua</name>
    <dbReference type="NCBI Taxonomy" id="303405"/>
    <lineage>
        <taxon>Eukaryota</taxon>
        <taxon>Sar</taxon>
        <taxon>Stramenopiles</taxon>
        <taxon>Ochrophyta</taxon>
        <taxon>Bacillariophyta</taxon>
        <taxon>Bacillariophyceae</taxon>
        <taxon>Bacillariophycidae</taxon>
        <taxon>Bacillariales</taxon>
        <taxon>Bacillariaceae</taxon>
        <taxon>Nitzschia</taxon>
    </lineage>
</organism>
<evidence type="ECO:0000313" key="10">
    <source>
        <dbReference type="Proteomes" id="UP000693970"/>
    </source>
</evidence>